<keyword evidence="5" id="KW-0325">Glycoprotein</keyword>
<keyword evidence="2 7" id="KW-0732">Signal</keyword>
<evidence type="ECO:0000256" key="2">
    <source>
        <dbReference type="ARBA" id="ARBA00022729"/>
    </source>
</evidence>
<keyword evidence="1" id="KW-0147">Chitin-binding</keyword>
<feature type="compositionally biased region" description="Basic and acidic residues" evidence="6">
    <location>
        <begin position="273"/>
        <end position="292"/>
    </location>
</feature>
<feature type="compositionally biased region" description="Basic and acidic residues" evidence="6">
    <location>
        <begin position="472"/>
        <end position="495"/>
    </location>
</feature>
<feature type="compositionally biased region" description="Low complexity" evidence="6">
    <location>
        <begin position="329"/>
        <end position="340"/>
    </location>
</feature>
<dbReference type="STRING" id="1965070.A0A443R7C3"/>
<feature type="compositionally biased region" description="Polar residues" evidence="6">
    <location>
        <begin position="82"/>
        <end position="97"/>
    </location>
</feature>
<evidence type="ECO:0000256" key="1">
    <source>
        <dbReference type="ARBA" id="ARBA00022669"/>
    </source>
</evidence>
<feature type="region of interest" description="Disordered" evidence="6">
    <location>
        <begin position="82"/>
        <end position="104"/>
    </location>
</feature>
<feature type="signal peptide" evidence="7">
    <location>
        <begin position="1"/>
        <end position="19"/>
    </location>
</feature>
<feature type="compositionally biased region" description="Polar residues" evidence="6">
    <location>
        <begin position="694"/>
        <end position="710"/>
    </location>
</feature>
<dbReference type="PANTHER" id="PTHR23301:SF0">
    <property type="entry name" value="CHITIN-BINDING TYPE-2 DOMAIN-CONTAINING PROTEIN-RELATED"/>
    <property type="match status" value="1"/>
</dbReference>
<name>A0A443R7C3_9ACAR</name>
<evidence type="ECO:0000313" key="10">
    <source>
        <dbReference type="Proteomes" id="UP000285301"/>
    </source>
</evidence>
<dbReference type="OrthoDB" id="6020543at2759"/>
<feature type="compositionally biased region" description="Polar residues" evidence="6">
    <location>
        <begin position="238"/>
        <end position="272"/>
    </location>
</feature>
<feature type="compositionally biased region" description="Polar residues" evidence="6">
    <location>
        <begin position="812"/>
        <end position="822"/>
    </location>
</feature>
<proteinExistence type="predicted"/>
<feature type="compositionally biased region" description="Polar residues" evidence="6">
    <location>
        <begin position="347"/>
        <end position="374"/>
    </location>
</feature>
<feature type="compositionally biased region" description="Basic and acidic residues" evidence="6">
    <location>
        <begin position="588"/>
        <end position="603"/>
    </location>
</feature>
<feature type="compositionally biased region" description="Low complexity" evidence="6">
    <location>
        <begin position="416"/>
        <end position="426"/>
    </location>
</feature>
<feature type="compositionally biased region" description="Low complexity" evidence="6">
    <location>
        <begin position="711"/>
        <end position="730"/>
    </location>
</feature>
<feature type="compositionally biased region" description="Polar residues" evidence="6">
    <location>
        <begin position="319"/>
        <end position="328"/>
    </location>
</feature>
<dbReference type="EMBL" id="NCKU01001820">
    <property type="protein sequence ID" value="RWS11159.1"/>
    <property type="molecule type" value="Genomic_DNA"/>
</dbReference>
<comment type="caution">
    <text evidence="9">The sequence shown here is derived from an EMBL/GenBank/DDBJ whole genome shotgun (WGS) entry which is preliminary data.</text>
</comment>
<evidence type="ECO:0000256" key="4">
    <source>
        <dbReference type="ARBA" id="ARBA00023157"/>
    </source>
</evidence>
<evidence type="ECO:0000256" key="5">
    <source>
        <dbReference type="ARBA" id="ARBA00023180"/>
    </source>
</evidence>
<protein>
    <submittedName>
        <fullName evidence="9">Mucin-22-like protein</fullName>
    </submittedName>
</protein>
<feature type="domain" description="Chitin-binding type-2" evidence="8">
    <location>
        <begin position="28"/>
        <end position="89"/>
    </location>
</feature>
<keyword evidence="10" id="KW-1185">Reference proteome</keyword>
<evidence type="ECO:0000256" key="3">
    <source>
        <dbReference type="ARBA" id="ARBA00022737"/>
    </source>
</evidence>
<evidence type="ECO:0000313" key="9">
    <source>
        <dbReference type="EMBL" id="RWS11159.1"/>
    </source>
</evidence>
<dbReference type="PROSITE" id="PS50940">
    <property type="entry name" value="CHIT_BIND_II"/>
    <property type="match status" value="4"/>
</dbReference>
<feature type="compositionally biased region" description="Low complexity" evidence="6">
    <location>
        <begin position="823"/>
        <end position="889"/>
    </location>
</feature>
<organism evidence="9 10">
    <name type="scientific">Dinothrombium tinctorium</name>
    <dbReference type="NCBI Taxonomy" id="1965070"/>
    <lineage>
        <taxon>Eukaryota</taxon>
        <taxon>Metazoa</taxon>
        <taxon>Ecdysozoa</taxon>
        <taxon>Arthropoda</taxon>
        <taxon>Chelicerata</taxon>
        <taxon>Arachnida</taxon>
        <taxon>Acari</taxon>
        <taxon>Acariformes</taxon>
        <taxon>Trombidiformes</taxon>
        <taxon>Prostigmata</taxon>
        <taxon>Anystina</taxon>
        <taxon>Parasitengona</taxon>
        <taxon>Trombidioidea</taxon>
        <taxon>Trombidiidae</taxon>
        <taxon>Dinothrombium</taxon>
    </lineage>
</organism>
<keyword evidence="3" id="KW-0677">Repeat</keyword>
<dbReference type="SMART" id="SM00494">
    <property type="entry name" value="ChtBD2"/>
    <property type="match status" value="4"/>
</dbReference>
<feature type="compositionally biased region" description="Acidic residues" evidence="6">
    <location>
        <begin position="974"/>
        <end position="993"/>
    </location>
</feature>
<feature type="compositionally biased region" description="Polar residues" evidence="6">
    <location>
        <begin position="218"/>
        <end position="231"/>
    </location>
</feature>
<evidence type="ECO:0000256" key="6">
    <source>
        <dbReference type="SAM" id="MobiDB-lite"/>
    </source>
</evidence>
<feature type="region of interest" description="Disordered" evidence="6">
    <location>
        <begin position="582"/>
        <end position="1021"/>
    </location>
</feature>
<feature type="domain" description="Chitin-binding type-2" evidence="8">
    <location>
        <begin position="1028"/>
        <end position="1087"/>
    </location>
</feature>
<reference evidence="9 10" key="1">
    <citation type="journal article" date="2018" name="Gigascience">
        <title>Genomes of trombidid mites reveal novel predicted allergens and laterally-transferred genes associated with secondary metabolism.</title>
        <authorList>
            <person name="Dong X."/>
            <person name="Chaisiri K."/>
            <person name="Xia D."/>
            <person name="Armstrong S.D."/>
            <person name="Fang Y."/>
            <person name="Donnelly M.J."/>
            <person name="Kadowaki T."/>
            <person name="McGarry J.W."/>
            <person name="Darby A.C."/>
            <person name="Makepeace B.L."/>
        </authorList>
    </citation>
    <scope>NUCLEOTIDE SEQUENCE [LARGE SCALE GENOMIC DNA]</scope>
    <source>
        <strain evidence="9">UoL-WK</strain>
    </source>
</reference>
<evidence type="ECO:0000259" key="8">
    <source>
        <dbReference type="PROSITE" id="PS50940"/>
    </source>
</evidence>
<dbReference type="InterPro" id="IPR051940">
    <property type="entry name" value="Chitin_bind-dev_reg"/>
</dbReference>
<evidence type="ECO:0000256" key="7">
    <source>
        <dbReference type="SAM" id="SignalP"/>
    </source>
</evidence>
<dbReference type="AlphaFoldDB" id="A0A443R7C3"/>
<feature type="compositionally biased region" description="Low complexity" evidence="6">
    <location>
        <begin position="770"/>
        <end position="811"/>
    </location>
</feature>
<dbReference type="InterPro" id="IPR002557">
    <property type="entry name" value="Chitin-bd_dom"/>
</dbReference>
<dbReference type="GO" id="GO:0005576">
    <property type="term" value="C:extracellular region"/>
    <property type="evidence" value="ECO:0007669"/>
    <property type="project" value="InterPro"/>
</dbReference>
<dbReference type="GO" id="GO:0008061">
    <property type="term" value="F:chitin binding"/>
    <property type="evidence" value="ECO:0007669"/>
    <property type="project" value="UniProtKB-KW"/>
</dbReference>
<gene>
    <name evidence="9" type="ORF">B4U79_08835</name>
</gene>
<dbReference type="PANTHER" id="PTHR23301">
    <property type="entry name" value="CHITIN BINDING PERITROPHIN-A"/>
    <property type="match status" value="1"/>
</dbReference>
<feature type="compositionally biased region" description="Basic and acidic residues" evidence="6">
    <location>
        <begin position="517"/>
        <end position="530"/>
    </location>
</feature>
<dbReference type="Pfam" id="PF01607">
    <property type="entry name" value="CBM_14"/>
    <property type="match status" value="4"/>
</dbReference>
<accession>A0A443R7C3</accession>
<feature type="compositionally biased region" description="Polar residues" evidence="6">
    <location>
        <begin position="386"/>
        <end position="406"/>
    </location>
</feature>
<dbReference type="Gene3D" id="2.170.140.10">
    <property type="entry name" value="Chitin binding domain"/>
    <property type="match status" value="4"/>
</dbReference>
<feature type="domain" description="Chitin-binding type-2" evidence="8">
    <location>
        <begin position="1121"/>
        <end position="1180"/>
    </location>
</feature>
<feature type="domain" description="Chitin-binding type-2" evidence="8">
    <location>
        <begin position="525"/>
        <end position="586"/>
    </location>
</feature>
<feature type="compositionally biased region" description="Basic and acidic residues" evidence="6">
    <location>
        <begin position="994"/>
        <end position="1013"/>
    </location>
</feature>
<feature type="compositionally biased region" description="Polar residues" evidence="6">
    <location>
        <begin position="293"/>
        <end position="303"/>
    </location>
</feature>
<dbReference type="Proteomes" id="UP000285301">
    <property type="component" value="Unassembled WGS sequence"/>
</dbReference>
<dbReference type="InterPro" id="IPR036508">
    <property type="entry name" value="Chitin-bd_dom_sf"/>
</dbReference>
<feature type="compositionally biased region" description="Low complexity" evidence="6">
    <location>
        <begin position="897"/>
        <end position="944"/>
    </location>
</feature>
<sequence>MIQTHKVWILLAFVGLAHCFNGNGVSQLFSCQYPGFYSDSDDCSVFYRCVESGSGVYFAHRFNCGPGLVFDERLQVCNWPHSASTSCKGNQHRSPQYSFLPRRPNDRKFDTPIVYSNSYYPPYESDVTLGFESRSRTRYGSQLDNWSQNRNIPQHNGRQYATNSFRSLRPNQRREFNYNQNVRSTAANRQQTFYKPHNVQTQVNSNRKSNRRQLAPLNLSQNVRPRFTATQKPIKKQFAQSANQSYSFAKHQSQAARNPSKSLNHKSGQTSRNEAERASRVEQQKSEKEPKSIKTSKNYQSPANKARESSHSAKRPKQTPETSSNNGAKQTQVSKKSTQKPLKTPDVKNTNVPHQSPANKARNLSNSRRPSVKTSKAKDPAESPLYTGSKNQHNTGDSKKPNNNLDRGSRDKQPSKTKPQSTPKPTIKSDNKRTKTSLQSPAQKGRMGSKTNQNSKDQNRNDVNKQQTQQTKTKDAQIATEDKNEKNAKSKKPSENSKPLVVQEKLEDASNAIRKKYSNEKLPPKKSCQREGFFRNPYNCNKFYRCVKLPGTRSFQIYYFDCPAGLVFDERYETCNWPYDAPPCDSRQGGEDHKVEKGTDGENQHPNNGFPDYFDDKQGQVTEPPQKRTTKKSKTSVDDKISPKKPSGKGKDCDEQVIQQKTDDDEQVIQQKTDDDEDGFEDSEKSTPAKEDTTPISTTLSEQKTISIEDSSLTQTEATTESSSTTEQTTIGTLMTEKSTQKTETQETESSSHTIADMTTEATDKTTLQASETTKETGSSTKETTEASSIRTTATTEEATTESTAEQTSPTMESSTIKQMTSTLETTENTSIQTTETASSETESFTTQFPYSTETTTTSESSTTSSEKTTSTQSSMMNMTTSEYTSTSGTREDSTESESTTSTMTESSVTLEVTSDSSTFTEISSTKATTTESEHSSASTETSTVDAQKGENIPDIVPDELPSTKKDDDKHDVESDEITTPDESEDSGFDEDYPDRRNDTDPRFGEDYPERRNQSVFQSEGGGSLKKANLCAREGFFRDEYNCHRFYRCVRLGNTFQKFRFACPAGLVFDERFDTCNWPYAAPPCVAKEKEKEEDDQFDVEGDLELQGKKDSEAKNNKTSSFKCKEEGFFRDRRDCAVFHRCVYLNKLVAYSFRCPKGLIFDELYSVCNYPEDAFPPCNS</sequence>
<feature type="region of interest" description="Disordered" evidence="6">
    <location>
        <begin position="200"/>
        <end position="530"/>
    </location>
</feature>
<feature type="compositionally biased region" description="Basic and acidic residues" evidence="6">
    <location>
        <begin position="682"/>
        <end position="693"/>
    </location>
</feature>
<feature type="chain" id="PRO_5019225512" evidence="7">
    <location>
        <begin position="20"/>
        <end position="1180"/>
    </location>
</feature>
<feature type="compositionally biased region" description="Basic and acidic residues" evidence="6">
    <location>
        <begin position="962"/>
        <end position="973"/>
    </location>
</feature>
<dbReference type="SUPFAM" id="SSF57625">
    <property type="entry name" value="Invertebrate chitin-binding proteins"/>
    <property type="match status" value="4"/>
</dbReference>
<keyword evidence="4" id="KW-1015">Disulfide bond</keyword>